<protein>
    <submittedName>
        <fullName evidence="1">Uncharacterized protein</fullName>
    </submittedName>
</protein>
<evidence type="ECO:0000313" key="2">
    <source>
        <dbReference type="Proteomes" id="UP000660885"/>
    </source>
</evidence>
<dbReference type="Proteomes" id="UP000660885">
    <property type="component" value="Unassembled WGS sequence"/>
</dbReference>
<organism evidence="1 2">
    <name type="scientific">Belnapia arida</name>
    <dbReference type="NCBI Taxonomy" id="2804533"/>
    <lineage>
        <taxon>Bacteria</taxon>
        <taxon>Pseudomonadati</taxon>
        <taxon>Pseudomonadota</taxon>
        <taxon>Alphaproteobacteria</taxon>
        <taxon>Acetobacterales</taxon>
        <taxon>Roseomonadaceae</taxon>
        <taxon>Belnapia</taxon>
    </lineage>
</organism>
<proteinExistence type="predicted"/>
<name>A0ABS1U787_9PROT</name>
<keyword evidence="2" id="KW-1185">Reference proteome</keyword>
<comment type="caution">
    <text evidence="1">The sequence shown here is derived from an EMBL/GenBank/DDBJ whole genome shotgun (WGS) entry which is preliminary data.</text>
</comment>
<accession>A0ABS1U787</accession>
<dbReference type="RefSeq" id="WP_202833757.1">
    <property type="nucleotide sequence ID" value="NZ_JAETWB010000014.1"/>
</dbReference>
<reference evidence="1 2" key="1">
    <citation type="submission" date="2021-01" db="EMBL/GenBank/DDBJ databases">
        <title>Belnapia mucosa sp. nov. and Belnapia arida sp. nov., isolated from the Tabernas Desert (Almeria, Spain).</title>
        <authorList>
            <person name="Molina-Menor E."/>
            <person name="Vidal-Verdu A."/>
            <person name="Calonge A."/>
            <person name="Satari L."/>
            <person name="Pereto J."/>
            <person name="Porcar M."/>
        </authorList>
    </citation>
    <scope>NUCLEOTIDE SEQUENCE [LARGE SCALE GENOMIC DNA]</scope>
    <source>
        <strain evidence="1 2">T18</strain>
    </source>
</reference>
<sequence>MLDAALEGYLGQVAQDQAVVQPPQDHQLDHDRNMPFAVQQLVATQFELLGTGSAA</sequence>
<dbReference type="EMBL" id="JAETWB010000014">
    <property type="protein sequence ID" value="MBL6080528.1"/>
    <property type="molecule type" value="Genomic_DNA"/>
</dbReference>
<evidence type="ECO:0000313" key="1">
    <source>
        <dbReference type="EMBL" id="MBL6080528.1"/>
    </source>
</evidence>
<gene>
    <name evidence="1" type="ORF">JMJ56_21150</name>
</gene>